<dbReference type="EMBL" id="BDJK01000055">
    <property type="protein sequence ID" value="GAV23439.1"/>
    <property type="molecule type" value="Genomic_DNA"/>
</dbReference>
<gene>
    <name evidence="5" type="ORF">cpu_19490</name>
</gene>
<comment type="caution">
    <text evidence="5">The sequence shown here is derived from an EMBL/GenBank/DDBJ whole genome shotgun (WGS) entry which is preliminary data.</text>
</comment>
<feature type="domain" description="Rv2993c-like N-terminal" evidence="4">
    <location>
        <begin position="5"/>
        <end position="51"/>
    </location>
</feature>
<evidence type="ECO:0000259" key="3">
    <source>
        <dbReference type="Pfam" id="PF01557"/>
    </source>
</evidence>
<dbReference type="GO" id="GO:0019752">
    <property type="term" value="P:carboxylic acid metabolic process"/>
    <property type="evidence" value="ECO:0007669"/>
    <property type="project" value="UniProtKB-ARBA"/>
</dbReference>
<dbReference type="PANTHER" id="PTHR42796">
    <property type="entry name" value="FUMARYLACETOACETATE HYDROLASE DOMAIN-CONTAINING PROTEIN 2A-RELATED"/>
    <property type="match status" value="1"/>
</dbReference>
<dbReference type="GO" id="GO:0016853">
    <property type="term" value="F:isomerase activity"/>
    <property type="evidence" value="ECO:0007669"/>
    <property type="project" value="UniProtKB-ARBA"/>
</dbReference>
<accession>A0A1L8CX50</accession>
<evidence type="ECO:0000259" key="4">
    <source>
        <dbReference type="Pfam" id="PF10370"/>
    </source>
</evidence>
<feature type="domain" description="Fumarylacetoacetase-like C-terminal" evidence="3">
    <location>
        <begin position="56"/>
        <end position="251"/>
    </location>
</feature>
<dbReference type="Proteomes" id="UP000187485">
    <property type="component" value="Unassembled WGS sequence"/>
</dbReference>
<dbReference type="InterPro" id="IPR011234">
    <property type="entry name" value="Fumarylacetoacetase-like_C"/>
</dbReference>
<dbReference type="AlphaFoldDB" id="A0A1L8CX50"/>
<evidence type="ECO:0008006" key="7">
    <source>
        <dbReference type="Google" id="ProtNLM"/>
    </source>
</evidence>
<dbReference type="GO" id="GO:0046872">
    <property type="term" value="F:metal ion binding"/>
    <property type="evidence" value="ECO:0007669"/>
    <property type="project" value="UniProtKB-KW"/>
</dbReference>
<dbReference type="InterPro" id="IPR018833">
    <property type="entry name" value="Rv2993c-like_N"/>
</dbReference>
<comment type="similarity">
    <text evidence="1">Belongs to the FAH family.</text>
</comment>
<dbReference type="PANTHER" id="PTHR42796:SF4">
    <property type="entry name" value="FUMARYLACETOACETATE HYDROLASE DOMAIN-CONTAINING PROTEIN 2A"/>
    <property type="match status" value="1"/>
</dbReference>
<protein>
    <recommendedName>
        <fullName evidence="7">2-hydroxyhepta-2,4-diene-1,7-dioate isomerase</fullName>
    </recommendedName>
</protein>
<evidence type="ECO:0000313" key="6">
    <source>
        <dbReference type="Proteomes" id="UP000187485"/>
    </source>
</evidence>
<dbReference type="FunFam" id="3.90.850.10:FF:000002">
    <property type="entry name" value="2-hydroxyhepta-2,4-diene-1,7-dioate isomerase"/>
    <property type="match status" value="1"/>
</dbReference>
<dbReference type="STRING" id="870242.cpu_19490"/>
<proteinExistence type="inferred from homology"/>
<reference evidence="6" key="1">
    <citation type="submission" date="2016-12" db="EMBL/GenBank/DDBJ databases">
        <title>Draft Genome Sequences od Carboxydothermus pertinax and islandicus, Hydrogenogenic Carboxydotrophic Bacteria.</title>
        <authorList>
            <person name="Fukuyama Y."/>
            <person name="Ohmae K."/>
            <person name="Yoneda Y."/>
            <person name="Yoshida T."/>
            <person name="Sako Y."/>
        </authorList>
    </citation>
    <scope>NUCLEOTIDE SEQUENCE [LARGE SCALE GENOMIC DNA]</scope>
    <source>
        <strain evidence="6">Ug1</strain>
    </source>
</reference>
<evidence type="ECO:0000313" key="5">
    <source>
        <dbReference type="EMBL" id="GAV23439.1"/>
    </source>
</evidence>
<keyword evidence="2" id="KW-0479">Metal-binding</keyword>
<keyword evidence="6" id="KW-1185">Reference proteome</keyword>
<dbReference type="RefSeq" id="WP_077177302.1">
    <property type="nucleotide sequence ID" value="NZ_BDJK01000055.1"/>
</dbReference>
<dbReference type="InterPro" id="IPR036663">
    <property type="entry name" value="Fumarylacetoacetase_C_sf"/>
</dbReference>
<dbReference type="InterPro" id="IPR051121">
    <property type="entry name" value="FAH"/>
</dbReference>
<dbReference type="Pfam" id="PF01557">
    <property type="entry name" value="FAA_hydrolase"/>
    <property type="match status" value="1"/>
</dbReference>
<dbReference type="Pfam" id="PF10370">
    <property type="entry name" value="Rv2993c-like_N"/>
    <property type="match status" value="1"/>
</dbReference>
<evidence type="ECO:0000256" key="1">
    <source>
        <dbReference type="ARBA" id="ARBA00010211"/>
    </source>
</evidence>
<evidence type="ECO:0000256" key="2">
    <source>
        <dbReference type="ARBA" id="ARBA00022723"/>
    </source>
</evidence>
<dbReference type="Gene3D" id="3.90.850.10">
    <property type="entry name" value="Fumarylacetoacetase-like, C-terminal domain"/>
    <property type="match status" value="1"/>
</dbReference>
<sequence length="252" mass="27792">MILGRALVNGQKKFVRIRDNNKVEVLAGGIFSEVIPTGEEIALEKVKLLSPVEPAKIICVGLNYQDHIAEFKNEIPEEPVIFLKPPTAVIGPGDEIILPPESRRVDYEGELALVIKKEGRNISRELASGYILGYTCANDVTARDLQRKDGQWTRGKSFDTFCPLGPWIVTDVDPGNLDIETWQNGELRQKSNTSKMLFHPYYLVSFISKVMTLKPGDVILTGTPSGVGKLAPGDRIEVKISGIGSLHNKVRA</sequence>
<dbReference type="SUPFAM" id="SSF56529">
    <property type="entry name" value="FAH"/>
    <property type="match status" value="1"/>
</dbReference>
<dbReference type="OrthoDB" id="9805307at2"/>
<name>A0A1L8CX50_9THEO</name>
<organism evidence="5 6">
    <name type="scientific">Carboxydothermus pertinax</name>
    <dbReference type="NCBI Taxonomy" id="870242"/>
    <lineage>
        <taxon>Bacteria</taxon>
        <taxon>Bacillati</taxon>
        <taxon>Bacillota</taxon>
        <taxon>Clostridia</taxon>
        <taxon>Thermoanaerobacterales</taxon>
        <taxon>Thermoanaerobacteraceae</taxon>
        <taxon>Carboxydothermus</taxon>
    </lineage>
</organism>